<feature type="transmembrane region" description="Helical" evidence="10">
    <location>
        <begin position="384"/>
        <end position="405"/>
    </location>
</feature>
<dbReference type="InterPro" id="IPR001992">
    <property type="entry name" value="T2SS_GspF/T4SS_PilC_CS"/>
</dbReference>
<feature type="transmembrane region" description="Helical" evidence="10">
    <location>
        <begin position="230"/>
        <end position="248"/>
    </location>
</feature>
<evidence type="ECO:0000256" key="6">
    <source>
        <dbReference type="ARBA" id="ARBA00022692"/>
    </source>
</evidence>
<dbReference type="Gene3D" id="1.20.81.30">
    <property type="entry name" value="Type II secretion system (T2SS), domain F"/>
    <property type="match status" value="2"/>
</dbReference>
<dbReference type="PROSITE" id="PS00874">
    <property type="entry name" value="T2SP_F"/>
    <property type="match status" value="1"/>
</dbReference>
<evidence type="ECO:0000259" key="11">
    <source>
        <dbReference type="Pfam" id="PF00482"/>
    </source>
</evidence>
<evidence type="ECO:0000313" key="12">
    <source>
        <dbReference type="EMBL" id="MDR5895762.1"/>
    </source>
</evidence>
<feature type="domain" description="Type II secretion system protein GspF" evidence="11">
    <location>
        <begin position="77"/>
        <end position="200"/>
    </location>
</feature>
<dbReference type="InterPro" id="IPR003004">
    <property type="entry name" value="GspF/PilC"/>
</dbReference>
<reference evidence="12 13" key="1">
    <citation type="submission" date="2023-04" db="EMBL/GenBank/DDBJ databases">
        <title>A long-awaited taxogenomic arrangement of the family Halomonadaceae.</title>
        <authorList>
            <person name="De La Haba R."/>
            <person name="Chuvochina M."/>
            <person name="Wittouck S."/>
            <person name="Arahal D.R."/>
            <person name="Sanchez-Porro C."/>
            <person name="Hugenholtz P."/>
            <person name="Ventosa A."/>
        </authorList>
    </citation>
    <scope>NUCLEOTIDE SEQUENCE [LARGE SCALE GENOMIC DNA]</scope>
    <source>
        <strain evidence="12 13">DSM 22428</strain>
    </source>
</reference>
<dbReference type="Proteomes" id="UP001269375">
    <property type="component" value="Unassembled WGS sequence"/>
</dbReference>
<dbReference type="RefSeq" id="WP_251589596.1">
    <property type="nucleotide sequence ID" value="NZ_JAMLJI010000001.1"/>
</dbReference>
<sequence>MARALAPSRKPAEAFSQWQWRGKNARGELQKGVLVASSREEARAQLINQGIIIKQLQKKRASFGLGQRVTGAHIALFSRQLATMIRSGIPLLQSLNAIGESATNTSLRHMISQMHQDVSEGKSFAQALEAHPKHIDDLFVHLVAAGEQAGALDTMLERIASYKEKLQALTSKVKKALYYPAAVISVGLGVTALLLIKVVPQFETMFNGFGADLPAFTQMTLALSEMAQTYWWWVLIAAALTVMGIKTGVKRSPRFAFGCSRFALALPILGPILEKSAIARFARTLATSFSAGVPLIDALDTAAGACGSQVFERGIRAMQEDVVNGQTLNFAMRNTGLFSGMALQMVAIGEEAGSLDAMLNKVADFFEQDVENRVDTLTSLLEPLIIVVLGVMVGGLVLSMYLPIFEMGNAM</sequence>
<feature type="transmembrane region" description="Helical" evidence="10">
    <location>
        <begin position="176"/>
        <end position="196"/>
    </location>
</feature>
<keyword evidence="5" id="KW-0997">Cell inner membrane</keyword>
<keyword evidence="8 10" id="KW-0472">Membrane</keyword>
<keyword evidence="7 10" id="KW-1133">Transmembrane helix</keyword>
<proteinExistence type="inferred from homology"/>
<protein>
    <submittedName>
        <fullName evidence="12">Type II secretion system F family protein</fullName>
    </submittedName>
</protein>
<keyword evidence="6 9" id="KW-0812">Transmembrane</keyword>
<dbReference type="PANTHER" id="PTHR30012">
    <property type="entry name" value="GENERAL SECRETION PATHWAY PROTEIN"/>
    <property type="match status" value="1"/>
</dbReference>
<evidence type="ECO:0000256" key="7">
    <source>
        <dbReference type="ARBA" id="ARBA00022989"/>
    </source>
</evidence>
<gene>
    <name evidence="12" type="ORF">QC825_06730</name>
</gene>
<dbReference type="Pfam" id="PF00482">
    <property type="entry name" value="T2SSF"/>
    <property type="match status" value="2"/>
</dbReference>
<dbReference type="PANTHER" id="PTHR30012:SF7">
    <property type="entry name" value="PROTEIN TRANSPORT PROTEIN HOFC HOMOLOG"/>
    <property type="match status" value="1"/>
</dbReference>
<evidence type="ECO:0000256" key="2">
    <source>
        <dbReference type="ARBA" id="ARBA00005745"/>
    </source>
</evidence>
<evidence type="ECO:0000256" key="10">
    <source>
        <dbReference type="SAM" id="Phobius"/>
    </source>
</evidence>
<keyword evidence="4" id="KW-1003">Cell membrane</keyword>
<comment type="similarity">
    <text evidence="2 9">Belongs to the GSP F family.</text>
</comment>
<evidence type="ECO:0000313" key="13">
    <source>
        <dbReference type="Proteomes" id="UP001269375"/>
    </source>
</evidence>
<keyword evidence="13" id="KW-1185">Reference proteome</keyword>
<evidence type="ECO:0000256" key="1">
    <source>
        <dbReference type="ARBA" id="ARBA00004429"/>
    </source>
</evidence>
<name>A0ABU1GUR1_9GAMM</name>
<comment type="subcellular location">
    <subcellularLocation>
        <location evidence="1 9">Cell inner membrane</location>
        <topology evidence="1 9">Multi-pass membrane protein</topology>
    </subcellularLocation>
</comment>
<evidence type="ECO:0000256" key="9">
    <source>
        <dbReference type="RuleBase" id="RU003923"/>
    </source>
</evidence>
<organism evidence="12 13">
    <name type="scientific">Larsenimonas suaedae</name>
    <dbReference type="NCBI Taxonomy" id="1851019"/>
    <lineage>
        <taxon>Bacteria</taxon>
        <taxon>Pseudomonadati</taxon>
        <taxon>Pseudomonadota</taxon>
        <taxon>Gammaproteobacteria</taxon>
        <taxon>Oceanospirillales</taxon>
        <taxon>Halomonadaceae</taxon>
        <taxon>Larsenimonas</taxon>
    </lineage>
</organism>
<accession>A0ABU1GUR1</accession>
<evidence type="ECO:0000256" key="5">
    <source>
        <dbReference type="ARBA" id="ARBA00022519"/>
    </source>
</evidence>
<dbReference type="InterPro" id="IPR018076">
    <property type="entry name" value="T2SS_GspF_dom"/>
</dbReference>
<dbReference type="InterPro" id="IPR042094">
    <property type="entry name" value="T2SS_GspF_sf"/>
</dbReference>
<evidence type="ECO:0000256" key="4">
    <source>
        <dbReference type="ARBA" id="ARBA00022475"/>
    </source>
</evidence>
<evidence type="ECO:0000256" key="8">
    <source>
        <dbReference type="ARBA" id="ARBA00023136"/>
    </source>
</evidence>
<comment type="caution">
    <text evidence="12">The sequence shown here is derived from an EMBL/GenBank/DDBJ whole genome shotgun (WGS) entry which is preliminary data.</text>
</comment>
<evidence type="ECO:0000256" key="3">
    <source>
        <dbReference type="ARBA" id="ARBA00022448"/>
    </source>
</evidence>
<feature type="domain" description="Type II secretion system protein GspF" evidence="11">
    <location>
        <begin position="281"/>
        <end position="403"/>
    </location>
</feature>
<dbReference type="PRINTS" id="PR00812">
    <property type="entry name" value="BCTERIALGSPF"/>
</dbReference>
<keyword evidence="3 9" id="KW-0813">Transport</keyword>
<dbReference type="EMBL" id="JARWAO010000003">
    <property type="protein sequence ID" value="MDR5895762.1"/>
    <property type="molecule type" value="Genomic_DNA"/>
</dbReference>